<sequence length="72" mass="8047">MKLERRHALLLLGVALWNVLTFGMFTKNLYAAYAAGEERATGYWVAHSVLIVVNFAIAAVLGRLGWKALRSR</sequence>
<reference evidence="3" key="1">
    <citation type="journal article" date="2019" name="Int. J. Syst. Evol. Microbiol.">
        <title>The Global Catalogue of Microorganisms (GCM) 10K type strain sequencing project: providing services to taxonomists for standard genome sequencing and annotation.</title>
        <authorList>
            <consortium name="The Broad Institute Genomics Platform"/>
            <consortium name="The Broad Institute Genome Sequencing Center for Infectious Disease"/>
            <person name="Wu L."/>
            <person name="Ma J."/>
        </authorList>
    </citation>
    <scope>NUCLEOTIDE SEQUENCE [LARGE SCALE GENOMIC DNA]</scope>
    <source>
        <strain evidence="3">CGMCC 1.12477</strain>
    </source>
</reference>
<evidence type="ECO:0000256" key="1">
    <source>
        <dbReference type="SAM" id="Phobius"/>
    </source>
</evidence>
<protein>
    <submittedName>
        <fullName evidence="2">SCO4848 family membrane protein</fullName>
    </submittedName>
</protein>
<gene>
    <name evidence="2" type="ORF">ACFSDE_14645</name>
</gene>
<comment type="caution">
    <text evidence="2">The sequence shown here is derived from an EMBL/GenBank/DDBJ whole genome shotgun (WGS) entry which is preliminary data.</text>
</comment>
<dbReference type="Proteomes" id="UP001597351">
    <property type="component" value="Unassembled WGS sequence"/>
</dbReference>
<proteinExistence type="predicted"/>
<evidence type="ECO:0000313" key="2">
    <source>
        <dbReference type="EMBL" id="MFD1948036.1"/>
    </source>
</evidence>
<feature type="transmembrane region" description="Helical" evidence="1">
    <location>
        <begin position="44"/>
        <end position="66"/>
    </location>
</feature>
<keyword evidence="1" id="KW-0812">Transmembrane</keyword>
<name>A0ABW4TQ03_9ACTN</name>
<evidence type="ECO:0000313" key="3">
    <source>
        <dbReference type="Proteomes" id="UP001597351"/>
    </source>
</evidence>
<keyword evidence="1" id="KW-0472">Membrane</keyword>
<accession>A0ABW4TQ03</accession>
<dbReference type="NCBIfam" id="NF046117">
    <property type="entry name" value="SCO4848_fam"/>
    <property type="match status" value="1"/>
</dbReference>
<dbReference type="Pfam" id="PF26606">
    <property type="entry name" value="SCO4848"/>
    <property type="match status" value="1"/>
</dbReference>
<keyword evidence="1" id="KW-1133">Transmembrane helix</keyword>
<keyword evidence="3" id="KW-1185">Reference proteome</keyword>
<organism evidence="2 3">
    <name type="scientific">Nocardioides aestuarii</name>
    <dbReference type="NCBI Taxonomy" id="252231"/>
    <lineage>
        <taxon>Bacteria</taxon>
        <taxon>Bacillati</taxon>
        <taxon>Actinomycetota</taxon>
        <taxon>Actinomycetes</taxon>
        <taxon>Propionibacteriales</taxon>
        <taxon>Nocardioidaceae</taxon>
        <taxon>Nocardioides</taxon>
    </lineage>
</organism>
<dbReference type="RefSeq" id="WP_343919698.1">
    <property type="nucleotide sequence ID" value="NZ_BAAAJT010000002.1"/>
</dbReference>
<dbReference type="EMBL" id="JBHUGD010000003">
    <property type="protein sequence ID" value="MFD1948036.1"/>
    <property type="molecule type" value="Genomic_DNA"/>
</dbReference>
<dbReference type="InterPro" id="IPR058061">
    <property type="entry name" value="SCO4848-like"/>
</dbReference>